<evidence type="ECO:0000313" key="1">
    <source>
        <dbReference type="EMBL" id="AVN58283.1"/>
    </source>
</evidence>
<sequence>MDGGLLVMAKRSFSPELLESLRSMAATKALDALGLHWKRDPDFQPVKDAATIRLHVAVGGQVFELLVTGAKFFDTRADKGGGGAIDLAMHLLRLDFVAAVKRLSSSRVSSV</sequence>
<keyword evidence="1" id="KW-0614">Plasmid</keyword>
<organism evidence="1">
    <name type="scientific">Pseudomonas aeruginosa</name>
    <dbReference type="NCBI Taxonomy" id="287"/>
    <lineage>
        <taxon>Bacteria</taxon>
        <taxon>Pseudomonadati</taxon>
        <taxon>Pseudomonadota</taxon>
        <taxon>Gammaproteobacteria</taxon>
        <taxon>Pseudomonadales</taxon>
        <taxon>Pseudomonadaceae</taxon>
        <taxon>Pseudomonas</taxon>
    </lineage>
</organism>
<dbReference type="AlphaFoldDB" id="A0A2P1H3S7"/>
<proteinExistence type="predicted"/>
<reference evidence="1" key="1">
    <citation type="submission" date="2018-02" db="EMBL/GenBank/DDBJ databases">
        <title>Molecular characterization of OXA-198 carbapenemase producing Pseudomonas aeruginosa clinical isolates.</title>
        <authorList>
            <person name="Bonnin R.A."/>
            <person name="Bogaerts P."/>
            <person name="Girlich D."/>
            <person name="Huang D.T."/>
            <person name="Dortet L."/>
            <person name="Glupczynski Y."/>
            <person name="Naas T."/>
        </authorList>
    </citation>
    <scope>NUCLEOTIDE SEQUENCE</scope>
    <source>
        <strain evidence="1">PA41437</strain>
        <plasmid evidence="1">pOXA-198</plasmid>
    </source>
</reference>
<dbReference type="EMBL" id="MG958650">
    <property type="protein sequence ID" value="AVN58283.1"/>
    <property type="molecule type" value="Genomic_DNA"/>
</dbReference>
<accession>A0A2P1H3S7</accession>
<geneLocation type="plasmid" evidence="1">
    <name>pOXA-198</name>
</geneLocation>
<name>A0A2P1H3S7_PSEAI</name>
<protein>
    <submittedName>
        <fullName evidence="1">Uncharacterized protein</fullName>
    </submittedName>
</protein>